<dbReference type="EMBL" id="ML210967">
    <property type="protein sequence ID" value="TFK94633.1"/>
    <property type="molecule type" value="Genomic_DNA"/>
</dbReference>
<accession>A0A5C3Q875</accession>
<sequence length="400" mass="39694">MKCCVFVALSLALAASARPKHFGRDFARQNGEAAILLNSAFASLTPDSPCTSGDSACVNNEFTQCVNGKFVLQACASGLVCAALPLVNSAGTSVTCTTTADRDSRIAATGANGSGNAGSGTTAAPPASSSIAAGGATGGKGAGRGGKGGGKGGSGTIAAPPASSSTAGDNAAGGGAATGSDDRDPEKSLTLVQSVIATGLAQDGQETPAANQVASLTSTNNFINFCATVPNLQITNGAQIKEGSCNPAPMGVIASISNMPSSKFVFPPNGATVPANTNFTIKMAINNLDTGFFVNAQANYFAAPQVVNAQGNIQGHSHVVVDKIPALDSTTPTDPLNDFVFFKGLNDQAVGGVPSVEVPGGLPAGTYRLASINAAANHQPALVAVAQHGSLDDMVYFTVA</sequence>
<feature type="compositionally biased region" description="Low complexity" evidence="1">
    <location>
        <begin position="156"/>
        <end position="170"/>
    </location>
</feature>
<evidence type="ECO:0000313" key="4">
    <source>
        <dbReference type="Proteomes" id="UP000308197"/>
    </source>
</evidence>
<feature type="compositionally biased region" description="Low complexity" evidence="1">
    <location>
        <begin position="119"/>
        <end position="134"/>
    </location>
</feature>
<feature type="chain" id="PRO_5022751365" description="Carbohydrate-binding module family 19 domain-containing protein" evidence="2">
    <location>
        <begin position="20"/>
        <end position="400"/>
    </location>
</feature>
<proteinExistence type="predicted"/>
<reference evidence="3 4" key="1">
    <citation type="journal article" date="2019" name="Nat. Ecol. Evol.">
        <title>Megaphylogeny resolves global patterns of mushroom evolution.</title>
        <authorList>
            <person name="Varga T."/>
            <person name="Krizsan K."/>
            <person name="Foldi C."/>
            <person name="Dima B."/>
            <person name="Sanchez-Garcia M."/>
            <person name="Sanchez-Ramirez S."/>
            <person name="Szollosi G.J."/>
            <person name="Szarkandi J.G."/>
            <person name="Papp V."/>
            <person name="Albert L."/>
            <person name="Andreopoulos W."/>
            <person name="Angelini C."/>
            <person name="Antonin V."/>
            <person name="Barry K.W."/>
            <person name="Bougher N.L."/>
            <person name="Buchanan P."/>
            <person name="Buyck B."/>
            <person name="Bense V."/>
            <person name="Catcheside P."/>
            <person name="Chovatia M."/>
            <person name="Cooper J."/>
            <person name="Damon W."/>
            <person name="Desjardin D."/>
            <person name="Finy P."/>
            <person name="Geml J."/>
            <person name="Haridas S."/>
            <person name="Hughes K."/>
            <person name="Justo A."/>
            <person name="Karasinski D."/>
            <person name="Kautmanova I."/>
            <person name="Kiss B."/>
            <person name="Kocsube S."/>
            <person name="Kotiranta H."/>
            <person name="LaButti K.M."/>
            <person name="Lechner B.E."/>
            <person name="Liimatainen K."/>
            <person name="Lipzen A."/>
            <person name="Lukacs Z."/>
            <person name="Mihaltcheva S."/>
            <person name="Morgado L.N."/>
            <person name="Niskanen T."/>
            <person name="Noordeloos M.E."/>
            <person name="Ohm R.A."/>
            <person name="Ortiz-Santana B."/>
            <person name="Ovrebo C."/>
            <person name="Racz N."/>
            <person name="Riley R."/>
            <person name="Savchenko A."/>
            <person name="Shiryaev A."/>
            <person name="Soop K."/>
            <person name="Spirin V."/>
            <person name="Szebenyi C."/>
            <person name="Tomsovsky M."/>
            <person name="Tulloss R.E."/>
            <person name="Uehling J."/>
            <person name="Grigoriev I.V."/>
            <person name="Vagvolgyi C."/>
            <person name="Papp T."/>
            <person name="Martin F.M."/>
            <person name="Miettinen O."/>
            <person name="Hibbett D.S."/>
            <person name="Nagy L.G."/>
        </authorList>
    </citation>
    <scope>NUCLEOTIDE SEQUENCE [LARGE SCALE GENOMIC DNA]</scope>
    <source>
        <strain evidence="3 4">HHB13444</strain>
    </source>
</reference>
<name>A0A5C3Q875_9APHY</name>
<evidence type="ECO:0000256" key="1">
    <source>
        <dbReference type="SAM" id="MobiDB-lite"/>
    </source>
</evidence>
<keyword evidence="4" id="KW-1185">Reference proteome</keyword>
<keyword evidence="2" id="KW-0732">Signal</keyword>
<feature type="compositionally biased region" description="Gly residues" evidence="1">
    <location>
        <begin position="135"/>
        <end position="155"/>
    </location>
</feature>
<gene>
    <name evidence="3" type="ORF">K466DRAFT_642103</name>
</gene>
<organism evidence="3 4">
    <name type="scientific">Polyporus arcularius HHB13444</name>
    <dbReference type="NCBI Taxonomy" id="1314778"/>
    <lineage>
        <taxon>Eukaryota</taxon>
        <taxon>Fungi</taxon>
        <taxon>Dikarya</taxon>
        <taxon>Basidiomycota</taxon>
        <taxon>Agaricomycotina</taxon>
        <taxon>Agaricomycetes</taxon>
        <taxon>Polyporales</taxon>
        <taxon>Polyporaceae</taxon>
        <taxon>Polyporus</taxon>
    </lineage>
</organism>
<dbReference type="AlphaFoldDB" id="A0A5C3Q875"/>
<evidence type="ECO:0000313" key="3">
    <source>
        <dbReference type="EMBL" id="TFK94633.1"/>
    </source>
</evidence>
<feature type="signal peptide" evidence="2">
    <location>
        <begin position="1"/>
        <end position="19"/>
    </location>
</feature>
<dbReference type="PANTHER" id="PTHR34587:SF2">
    <property type="entry name" value="G-PROTEIN COUPLED RECEPTORS FAMILY 1 PROFILE DOMAIN-CONTAINING PROTEIN"/>
    <property type="match status" value="1"/>
</dbReference>
<evidence type="ECO:0000256" key="2">
    <source>
        <dbReference type="SAM" id="SignalP"/>
    </source>
</evidence>
<dbReference type="Proteomes" id="UP000308197">
    <property type="component" value="Unassembled WGS sequence"/>
</dbReference>
<protein>
    <recommendedName>
        <fullName evidence="5">Carbohydrate-binding module family 19 domain-containing protein</fullName>
    </recommendedName>
</protein>
<evidence type="ECO:0008006" key="5">
    <source>
        <dbReference type="Google" id="ProtNLM"/>
    </source>
</evidence>
<dbReference type="STRING" id="1314778.A0A5C3Q875"/>
<dbReference type="InParanoid" id="A0A5C3Q875"/>
<dbReference type="PANTHER" id="PTHR34587">
    <property type="entry name" value="VWFA DOMAIN-CONTAINING PROTEIN"/>
    <property type="match status" value="1"/>
</dbReference>
<feature type="region of interest" description="Disordered" evidence="1">
    <location>
        <begin position="107"/>
        <end position="186"/>
    </location>
</feature>
<dbReference type="InterPro" id="IPR053216">
    <property type="entry name" value="Appressorial_penetr-assoc"/>
</dbReference>